<keyword evidence="1" id="KW-0812">Transmembrane</keyword>
<proteinExistence type="predicted"/>
<gene>
    <name evidence="2" type="ORF">ATL41_2524</name>
</gene>
<accession>A0A2A9EGV0</accession>
<dbReference type="Proteomes" id="UP000221394">
    <property type="component" value="Unassembled WGS sequence"/>
</dbReference>
<feature type="transmembrane region" description="Helical" evidence="1">
    <location>
        <begin position="82"/>
        <end position="108"/>
    </location>
</feature>
<feature type="transmembrane region" description="Helical" evidence="1">
    <location>
        <begin position="114"/>
        <end position="135"/>
    </location>
</feature>
<reference evidence="2 3" key="1">
    <citation type="submission" date="2017-10" db="EMBL/GenBank/DDBJ databases">
        <title>Sequencing the genomes of 1000 actinobacteria strains.</title>
        <authorList>
            <person name="Klenk H.-P."/>
        </authorList>
    </citation>
    <scope>NUCLEOTIDE SEQUENCE [LARGE SCALE GENOMIC DNA]</scope>
    <source>
        <strain evidence="2 3">DSM 21574</strain>
    </source>
</reference>
<dbReference type="OrthoDB" id="3391117at2"/>
<sequence length="140" mass="14166">MSTDKRNLVLKASAGLISGAAVLVPLVIVLNRYGPGDMGRGAAVGGGLALAGFAVAAWRAMRRPGSTTSLDRAFTRTGDERDDAVLTAALAVVGMVSLPAAAIATATVAVGAPALPTLVILLYALLAVAIVSYVVQSRRH</sequence>
<keyword evidence="3" id="KW-1185">Reference proteome</keyword>
<keyword evidence="1" id="KW-0472">Membrane</keyword>
<keyword evidence="1" id="KW-1133">Transmembrane helix</keyword>
<protein>
    <submittedName>
        <fullName evidence="2">Uncharacterized protein</fullName>
    </submittedName>
</protein>
<dbReference type="AlphaFoldDB" id="A0A2A9EGV0"/>
<dbReference type="RefSeq" id="WP_098458759.1">
    <property type="nucleotide sequence ID" value="NZ_PDJH01000001.1"/>
</dbReference>
<feature type="transmembrane region" description="Helical" evidence="1">
    <location>
        <begin position="12"/>
        <end position="30"/>
    </location>
</feature>
<organism evidence="2 3">
    <name type="scientific">Flavimobilis soli</name>
    <dbReference type="NCBI Taxonomy" id="442709"/>
    <lineage>
        <taxon>Bacteria</taxon>
        <taxon>Bacillati</taxon>
        <taxon>Actinomycetota</taxon>
        <taxon>Actinomycetes</taxon>
        <taxon>Micrococcales</taxon>
        <taxon>Jonesiaceae</taxon>
        <taxon>Flavimobilis</taxon>
    </lineage>
</organism>
<comment type="caution">
    <text evidence="2">The sequence shown here is derived from an EMBL/GenBank/DDBJ whole genome shotgun (WGS) entry which is preliminary data.</text>
</comment>
<feature type="transmembrane region" description="Helical" evidence="1">
    <location>
        <begin position="42"/>
        <end position="61"/>
    </location>
</feature>
<dbReference type="EMBL" id="PDJH01000001">
    <property type="protein sequence ID" value="PFG37751.1"/>
    <property type="molecule type" value="Genomic_DNA"/>
</dbReference>
<evidence type="ECO:0000313" key="2">
    <source>
        <dbReference type="EMBL" id="PFG37751.1"/>
    </source>
</evidence>
<evidence type="ECO:0000256" key="1">
    <source>
        <dbReference type="SAM" id="Phobius"/>
    </source>
</evidence>
<evidence type="ECO:0000313" key="3">
    <source>
        <dbReference type="Proteomes" id="UP000221394"/>
    </source>
</evidence>
<name>A0A2A9EGV0_9MICO</name>